<dbReference type="AlphaFoldDB" id="A0AAV9INJ1"/>
<keyword evidence="3 5" id="KW-0949">S-adenosyl-L-methionine</keyword>
<evidence type="ECO:0000256" key="5">
    <source>
        <dbReference type="PROSITE-ProRule" id="PRU01023"/>
    </source>
</evidence>
<dbReference type="InterPro" id="IPR001678">
    <property type="entry name" value="MeTrfase_RsmB-F_NOP2_dom"/>
</dbReference>
<dbReference type="CDD" id="cd02440">
    <property type="entry name" value="AdoMet_MTases"/>
    <property type="match status" value="1"/>
</dbReference>
<proteinExistence type="inferred from homology"/>
<keyword evidence="1 5" id="KW-0489">Methyltransferase</keyword>
<keyword evidence="4 5" id="KW-0694">RNA-binding</keyword>
<dbReference type="GO" id="GO:0003723">
    <property type="term" value="F:RNA binding"/>
    <property type="evidence" value="ECO:0007669"/>
    <property type="project" value="UniProtKB-UniRule"/>
</dbReference>
<dbReference type="Gene3D" id="3.40.50.150">
    <property type="entry name" value="Vaccinia Virus protein VP39"/>
    <property type="match status" value="1"/>
</dbReference>
<evidence type="ECO:0000256" key="3">
    <source>
        <dbReference type="ARBA" id="ARBA00022691"/>
    </source>
</evidence>
<feature type="domain" description="SAM-dependent MTase RsmB/NOP-type" evidence="6">
    <location>
        <begin position="136"/>
        <end position="447"/>
    </location>
</feature>
<accession>A0AAV9INJ1</accession>
<dbReference type="InterPro" id="IPR029063">
    <property type="entry name" value="SAM-dependent_MTases_sf"/>
</dbReference>
<sequence>MSSSKQHLIDLTVDTLERCSSFKHGTSCKTILYRLRKEHGLNIRQWKRIYALVMQTRKYASLLQETLNMLPETLRNSLYSSFRRWFLWLFLYDLLLGKNEIQSVMNQKEVLFSPENIALLRRCLESAQKRIPLTAQPCWQAENIYVYGRVNYVSSSLESVISNLEQSGYRRKRAKRKRGMGSNEFWLDCVVSGLLVFPRHSKIAQHSLVRHQRALVIQDKSSCFVAQGFDAPLGWTIVDACAAPGNKSMHLISRGIEQYGESFYQHPIRVIAIDRDKERFALMHRTIHEHGYDAFIETRNVDFLKWSCDDCQGIILDPSCSGSGLLNRNWTDDLEENLQEKESQRTRLKHLSNFQKKMLRHALCDFANCCRVTYSTCSIYKEENEMVVYEVLNQVQGLGWKLVDFLPQWPRRGWKDPLDSEQAAFCVRTDPKLDHTNGFFVACFERTLHERNIRQSYE</sequence>
<gene>
    <name evidence="7" type="ORF">GAYE_SCF65G6785</name>
</gene>
<evidence type="ECO:0000256" key="1">
    <source>
        <dbReference type="ARBA" id="ARBA00022603"/>
    </source>
</evidence>
<dbReference type="PRINTS" id="PR02008">
    <property type="entry name" value="RCMTFAMILY"/>
</dbReference>
<dbReference type="GO" id="GO:0005730">
    <property type="term" value="C:nucleolus"/>
    <property type="evidence" value="ECO:0007669"/>
    <property type="project" value="TreeGrafter"/>
</dbReference>
<comment type="similarity">
    <text evidence="5">Belongs to the class I-like SAM-binding methyltransferase superfamily. RsmB/NOP family.</text>
</comment>
<comment type="caution">
    <text evidence="7">The sequence shown here is derived from an EMBL/GenBank/DDBJ whole genome shotgun (WGS) entry which is preliminary data.</text>
</comment>
<feature type="binding site" evidence="5">
    <location>
        <begin position="241"/>
        <end position="247"/>
    </location>
    <ligand>
        <name>S-adenosyl-L-methionine</name>
        <dbReference type="ChEBI" id="CHEBI:59789"/>
    </ligand>
</feature>
<dbReference type="Gene3D" id="3.30.70.1170">
    <property type="entry name" value="Sun protein, domain 3"/>
    <property type="match status" value="1"/>
</dbReference>
<protein>
    <recommendedName>
        <fullName evidence="6">SAM-dependent MTase RsmB/NOP-type domain-containing protein</fullName>
    </recommendedName>
</protein>
<dbReference type="GO" id="GO:0008173">
    <property type="term" value="F:RNA methyltransferase activity"/>
    <property type="evidence" value="ECO:0007669"/>
    <property type="project" value="InterPro"/>
</dbReference>
<comment type="caution">
    <text evidence="5">Lacks conserved residue(s) required for the propagation of feature annotation.</text>
</comment>
<feature type="active site" description="Nucleophile" evidence="5">
    <location>
        <position position="377"/>
    </location>
</feature>
<feature type="binding site" evidence="5">
    <location>
        <position position="317"/>
    </location>
    <ligand>
        <name>S-adenosyl-L-methionine</name>
        <dbReference type="ChEBI" id="CHEBI:59789"/>
    </ligand>
</feature>
<dbReference type="SUPFAM" id="SSF53335">
    <property type="entry name" value="S-adenosyl-L-methionine-dependent methyltransferases"/>
    <property type="match status" value="1"/>
</dbReference>
<organism evidence="7 8">
    <name type="scientific">Galdieria yellowstonensis</name>
    <dbReference type="NCBI Taxonomy" id="3028027"/>
    <lineage>
        <taxon>Eukaryota</taxon>
        <taxon>Rhodophyta</taxon>
        <taxon>Bangiophyceae</taxon>
        <taxon>Galdieriales</taxon>
        <taxon>Galdieriaceae</taxon>
        <taxon>Galdieria</taxon>
    </lineage>
</organism>
<dbReference type="Proteomes" id="UP001300502">
    <property type="component" value="Unassembled WGS sequence"/>
</dbReference>
<dbReference type="InterPro" id="IPR049560">
    <property type="entry name" value="MeTrfase_RsmB-F_NOP2_cat"/>
</dbReference>
<dbReference type="Pfam" id="PF01189">
    <property type="entry name" value="Methyltr_RsmB-F"/>
    <property type="match status" value="1"/>
</dbReference>
<dbReference type="EMBL" id="JANCYU010000070">
    <property type="protein sequence ID" value="KAK4528838.1"/>
    <property type="molecule type" value="Genomic_DNA"/>
</dbReference>
<evidence type="ECO:0000259" key="6">
    <source>
        <dbReference type="PROSITE" id="PS51686"/>
    </source>
</evidence>
<dbReference type="PROSITE" id="PS51686">
    <property type="entry name" value="SAM_MT_RSMB_NOP"/>
    <property type="match status" value="1"/>
</dbReference>
<reference evidence="7 8" key="1">
    <citation type="submission" date="2022-07" db="EMBL/GenBank/DDBJ databases">
        <title>Genome-wide signatures of adaptation to extreme environments.</title>
        <authorList>
            <person name="Cho C.H."/>
            <person name="Yoon H.S."/>
        </authorList>
    </citation>
    <scope>NUCLEOTIDE SEQUENCE [LARGE SCALE GENOMIC DNA]</scope>
    <source>
        <strain evidence="7 8">108.79 E11</strain>
    </source>
</reference>
<evidence type="ECO:0000256" key="4">
    <source>
        <dbReference type="ARBA" id="ARBA00022884"/>
    </source>
</evidence>
<keyword evidence="2 5" id="KW-0808">Transferase</keyword>
<dbReference type="GO" id="GO:0070475">
    <property type="term" value="P:rRNA base methylation"/>
    <property type="evidence" value="ECO:0007669"/>
    <property type="project" value="TreeGrafter"/>
</dbReference>
<name>A0AAV9INJ1_9RHOD</name>
<keyword evidence="8" id="KW-1185">Reference proteome</keyword>
<dbReference type="Pfam" id="PF21148">
    <property type="entry name" value="NSUN5_fdxn-like"/>
    <property type="match status" value="1"/>
</dbReference>
<dbReference type="InterPro" id="IPR023267">
    <property type="entry name" value="RCMT"/>
</dbReference>
<dbReference type="InterPro" id="IPR049561">
    <property type="entry name" value="NSUN5_7_fdxn-like"/>
</dbReference>
<evidence type="ECO:0000313" key="7">
    <source>
        <dbReference type="EMBL" id="KAK4528838.1"/>
    </source>
</evidence>
<evidence type="ECO:0000313" key="8">
    <source>
        <dbReference type="Proteomes" id="UP001300502"/>
    </source>
</evidence>
<dbReference type="PANTHER" id="PTHR22807">
    <property type="entry name" value="NOP2 YEAST -RELATED NOL1/NOP2/FMU SUN DOMAIN-CONTAINING"/>
    <property type="match status" value="1"/>
</dbReference>
<feature type="binding site" evidence="5">
    <location>
        <position position="274"/>
    </location>
    <ligand>
        <name>S-adenosyl-L-methionine</name>
        <dbReference type="ChEBI" id="CHEBI:59789"/>
    </ligand>
</feature>
<evidence type="ECO:0000256" key="2">
    <source>
        <dbReference type="ARBA" id="ARBA00022679"/>
    </source>
</evidence>
<dbReference type="PANTHER" id="PTHR22807:SF4">
    <property type="entry name" value="28S RRNA (CYTOSINE-C(5))-METHYLTRANSFERASE"/>
    <property type="match status" value="1"/>
</dbReference>